<dbReference type="PANTHER" id="PTHR30158">
    <property type="entry name" value="ACRA/E-RELATED COMPONENT OF DRUG EFFLUX TRANSPORTER"/>
    <property type="match status" value="1"/>
</dbReference>
<dbReference type="InterPro" id="IPR058625">
    <property type="entry name" value="MdtA-like_BSH"/>
</dbReference>
<accession>A0A2S6ZH16</accession>
<evidence type="ECO:0000256" key="2">
    <source>
        <dbReference type="ARBA" id="ARBA00009477"/>
    </source>
</evidence>
<evidence type="ECO:0000313" key="9">
    <source>
        <dbReference type="Proteomes" id="UP000239898"/>
    </source>
</evidence>
<dbReference type="Gene3D" id="2.40.420.20">
    <property type="match status" value="1"/>
</dbReference>
<feature type="domain" description="Multidrug resistance protein MdtA-like beta-barrel" evidence="6">
    <location>
        <begin position="206"/>
        <end position="291"/>
    </location>
</feature>
<dbReference type="Proteomes" id="UP000239898">
    <property type="component" value="Unassembled WGS sequence"/>
</dbReference>
<dbReference type="GO" id="GO:0005886">
    <property type="term" value="C:plasma membrane"/>
    <property type="evidence" value="ECO:0007669"/>
    <property type="project" value="UniProtKB-SubCell"/>
</dbReference>
<dbReference type="InterPro" id="IPR006143">
    <property type="entry name" value="RND_pump_MFP"/>
</dbReference>
<dbReference type="PROSITE" id="PS51257">
    <property type="entry name" value="PROKAR_LIPOPROTEIN"/>
    <property type="match status" value="1"/>
</dbReference>
<protein>
    <submittedName>
        <fullName evidence="8">Efflux transporter periplasmic adaptor subunit</fullName>
    </submittedName>
</protein>
<dbReference type="RefSeq" id="WP_128419793.1">
    <property type="nucleotide sequence ID" value="NZ_CP049017.1"/>
</dbReference>
<dbReference type="InterPro" id="IPR058624">
    <property type="entry name" value="MdtA-like_HH"/>
</dbReference>
<dbReference type="EMBL" id="MIGX01000024">
    <property type="protein sequence ID" value="PPT91558.1"/>
    <property type="molecule type" value="Genomic_DNA"/>
</dbReference>
<feature type="domain" description="Multidrug resistance protein MdtA-like barrel-sandwich hybrid" evidence="5">
    <location>
        <begin position="59"/>
        <end position="201"/>
    </location>
</feature>
<feature type="compositionally biased region" description="Low complexity" evidence="3">
    <location>
        <begin position="384"/>
        <end position="422"/>
    </location>
</feature>
<organism evidence="8 9">
    <name type="scientific">Xanthomonas theicola</name>
    <dbReference type="NCBI Taxonomy" id="56464"/>
    <lineage>
        <taxon>Bacteria</taxon>
        <taxon>Pseudomonadati</taxon>
        <taxon>Pseudomonadota</taxon>
        <taxon>Gammaproteobacteria</taxon>
        <taxon>Lysobacterales</taxon>
        <taxon>Lysobacteraceae</taxon>
        <taxon>Xanthomonas</taxon>
    </lineage>
</organism>
<comment type="similarity">
    <text evidence="2">Belongs to the membrane fusion protein (MFP) (TC 8.A.1) family.</text>
</comment>
<evidence type="ECO:0000256" key="3">
    <source>
        <dbReference type="SAM" id="MobiDB-lite"/>
    </source>
</evidence>
<dbReference type="Gene3D" id="2.40.30.170">
    <property type="match status" value="1"/>
</dbReference>
<dbReference type="OrthoDB" id="9816569at2"/>
<proteinExistence type="inferred from homology"/>
<dbReference type="Pfam" id="PF25967">
    <property type="entry name" value="RND-MFP_C"/>
    <property type="match status" value="1"/>
</dbReference>
<feature type="domain" description="Multidrug resistance protein MdtA-like C-terminal permuted SH3" evidence="7">
    <location>
        <begin position="300"/>
        <end position="361"/>
    </location>
</feature>
<evidence type="ECO:0000259" key="7">
    <source>
        <dbReference type="Pfam" id="PF25967"/>
    </source>
</evidence>
<dbReference type="GO" id="GO:0022857">
    <property type="term" value="F:transmembrane transporter activity"/>
    <property type="evidence" value="ECO:0007669"/>
    <property type="project" value="InterPro"/>
</dbReference>
<keyword evidence="9" id="KW-1185">Reference proteome</keyword>
<dbReference type="FunFam" id="2.40.420.20:FF:000001">
    <property type="entry name" value="Efflux RND transporter periplasmic adaptor subunit"/>
    <property type="match status" value="1"/>
</dbReference>
<dbReference type="Pfam" id="PF25876">
    <property type="entry name" value="HH_MFP_RND"/>
    <property type="match status" value="1"/>
</dbReference>
<dbReference type="Pfam" id="PF25944">
    <property type="entry name" value="Beta-barrel_RND"/>
    <property type="match status" value="1"/>
</dbReference>
<reference evidence="8 9" key="1">
    <citation type="submission" date="2016-08" db="EMBL/GenBank/DDBJ databases">
        <title>Evolution of the type three secretion system and type three effector repertoires in Xanthomonas.</title>
        <authorList>
            <person name="Merda D."/>
            <person name="Briand M."/>
            <person name="Bosis E."/>
            <person name="Rousseau C."/>
            <person name="Portier P."/>
            <person name="Jacques M.-A."/>
            <person name="Fischer-Le Saux M."/>
        </authorList>
    </citation>
    <scope>NUCLEOTIDE SEQUENCE [LARGE SCALE GENOMIC DNA]</scope>
    <source>
        <strain evidence="8 9">CFBP 4691</strain>
    </source>
</reference>
<dbReference type="AlphaFoldDB" id="A0A2S6ZH16"/>
<dbReference type="PANTHER" id="PTHR30158:SF3">
    <property type="entry name" value="MULTIDRUG EFFLUX PUMP SUBUNIT ACRA-RELATED"/>
    <property type="match status" value="1"/>
</dbReference>
<name>A0A2S6ZH16_9XANT</name>
<dbReference type="SUPFAM" id="SSF111369">
    <property type="entry name" value="HlyD-like secretion proteins"/>
    <property type="match status" value="1"/>
</dbReference>
<dbReference type="Gene3D" id="2.40.50.100">
    <property type="match status" value="1"/>
</dbReference>
<dbReference type="Pfam" id="PF25917">
    <property type="entry name" value="BSH_RND"/>
    <property type="match status" value="1"/>
</dbReference>
<evidence type="ECO:0000256" key="1">
    <source>
        <dbReference type="ARBA" id="ARBA00004519"/>
    </source>
</evidence>
<dbReference type="GO" id="GO:0046677">
    <property type="term" value="P:response to antibiotic"/>
    <property type="evidence" value="ECO:0007669"/>
    <property type="project" value="TreeGrafter"/>
</dbReference>
<comment type="caution">
    <text evidence="8">The sequence shown here is derived from an EMBL/GenBank/DDBJ whole genome shotgun (WGS) entry which is preliminary data.</text>
</comment>
<feature type="domain" description="Multidrug resistance protein MdtA-like alpha-helical hairpin" evidence="4">
    <location>
        <begin position="100"/>
        <end position="169"/>
    </location>
</feature>
<evidence type="ECO:0000313" key="8">
    <source>
        <dbReference type="EMBL" id="PPT91558.1"/>
    </source>
</evidence>
<evidence type="ECO:0000259" key="4">
    <source>
        <dbReference type="Pfam" id="PF25876"/>
    </source>
</evidence>
<comment type="subcellular location">
    <subcellularLocation>
        <location evidence="1">Cell inner membrane</location>
        <topology evidence="1">Lipid-anchor</topology>
    </subcellularLocation>
</comment>
<gene>
    <name evidence="8" type="ORF">XthCFBP4691_07220</name>
</gene>
<evidence type="ECO:0000259" key="5">
    <source>
        <dbReference type="Pfam" id="PF25917"/>
    </source>
</evidence>
<evidence type="ECO:0000259" key="6">
    <source>
        <dbReference type="Pfam" id="PF25944"/>
    </source>
</evidence>
<sequence length="429" mass="44105">MTSPLRSLALACAVVVALASCKKKEEQQAMPPPEVGVLDAKPQSLPLQRELVGRLSAYRSADVRARVAGVLEKRLYTEGTDVKEGQPLFRIDPAPLRAALASAQGQLASAEATYANAKIAAGRARSLAPQAYVSKSDLDTAEATERTSAAAMQQARAAVETARINLGYAAVAAPIAGRAGKQQVTEGALVGQGDTTLLTTIDQLDPLYVNFSMSSDELAQLRQAQAQGSVALNAEGKSTVQVKLGDGSTYAQSGTLDFSDTAVDPATGSVTLRALLPNPDRVLLPGAFVSFAANLGQRNNAYLIPQQAIQRDAKGAYALVVGKDGKVARKDVATVGQQANQWIVGSGLQAGDQVIVSGLQKAKEGAPAKATPWTPDAPGQDPNQPQGGAVAQGQGQAAAPQAQQATGQAQAAADGATPAAAADSKPKQQ</sequence>
<dbReference type="NCBIfam" id="TIGR01730">
    <property type="entry name" value="RND_mfp"/>
    <property type="match status" value="1"/>
</dbReference>
<dbReference type="InterPro" id="IPR058626">
    <property type="entry name" value="MdtA-like_b-barrel"/>
</dbReference>
<dbReference type="Gene3D" id="1.10.287.470">
    <property type="entry name" value="Helix hairpin bin"/>
    <property type="match status" value="1"/>
</dbReference>
<dbReference type="InterPro" id="IPR058627">
    <property type="entry name" value="MdtA-like_C"/>
</dbReference>
<feature type="region of interest" description="Disordered" evidence="3">
    <location>
        <begin position="363"/>
        <end position="429"/>
    </location>
</feature>